<name>A0A2I1FVR3_9GLOM</name>
<dbReference type="VEuPathDB" id="FungiDB:RhiirFUN_026889"/>
<evidence type="ECO:0000313" key="2">
    <source>
        <dbReference type="Proteomes" id="UP000234323"/>
    </source>
</evidence>
<dbReference type="Proteomes" id="UP000234323">
    <property type="component" value="Unassembled WGS sequence"/>
</dbReference>
<protein>
    <submittedName>
        <fullName evidence="1">Uncharacterized protein</fullName>
    </submittedName>
</protein>
<proteinExistence type="predicted"/>
<evidence type="ECO:0000313" key="1">
    <source>
        <dbReference type="EMBL" id="PKY38460.1"/>
    </source>
</evidence>
<dbReference type="AlphaFoldDB" id="A0A2I1FVR3"/>
<organism evidence="1 2">
    <name type="scientific">Rhizophagus irregularis</name>
    <dbReference type="NCBI Taxonomy" id="588596"/>
    <lineage>
        <taxon>Eukaryota</taxon>
        <taxon>Fungi</taxon>
        <taxon>Fungi incertae sedis</taxon>
        <taxon>Mucoromycota</taxon>
        <taxon>Glomeromycotina</taxon>
        <taxon>Glomeromycetes</taxon>
        <taxon>Glomerales</taxon>
        <taxon>Glomeraceae</taxon>
        <taxon>Rhizophagus</taxon>
    </lineage>
</organism>
<sequence>MFLDQIITIDSAYLLDYQKIKSNLQNKHGSFPRWYNFLKEHITLTNAGRLNFDLGQQFIQNPQIQRPRIPPTNNKPIHHQGRPKWISFWSNIITDVAYERILTSTYFLKRLNPLC</sequence>
<dbReference type="EMBL" id="LLXI01000029">
    <property type="protein sequence ID" value="PKY38460.1"/>
    <property type="molecule type" value="Genomic_DNA"/>
</dbReference>
<keyword evidence="2" id="KW-1185">Reference proteome</keyword>
<accession>A0A2I1FVR3</accession>
<gene>
    <name evidence="1" type="ORF">RhiirA4_451458</name>
</gene>
<reference evidence="1 2" key="1">
    <citation type="submission" date="2015-10" db="EMBL/GenBank/DDBJ databases">
        <title>Genome analyses suggest a sexual origin of heterokaryosis in a supposedly ancient asexual fungus.</title>
        <authorList>
            <person name="Ropars J."/>
            <person name="Sedzielewska K."/>
            <person name="Noel J."/>
            <person name="Charron P."/>
            <person name="Farinelli L."/>
            <person name="Marton T."/>
            <person name="Kruger M."/>
            <person name="Pelin A."/>
            <person name="Brachmann A."/>
            <person name="Corradi N."/>
        </authorList>
    </citation>
    <scope>NUCLEOTIDE SEQUENCE [LARGE SCALE GENOMIC DNA]</scope>
    <source>
        <strain evidence="1 2">A4</strain>
    </source>
</reference>
<comment type="caution">
    <text evidence="1">The sequence shown here is derived from an EMBL/GenBank/DDBJ whole genome shotgun (WGS) entry which is preliminary data.</text>
</comment>